<feature type="domain" description="ABC transporter" evidence="2">
    <location>
        <begin position="2"/>
        <end position="119"/>
    </location>
</feature>
<keyword evidence="3" id="KW-0547">Nucleotide-binding</keyword>
<dbReference type="PANTHER" id="PTHR42788">
    <property type="entry name" value="TAURINE IMPORT ATP-BINDING PROTEIN-RELATED"/>
    <property type="match status" value="1"/>
</dbReference>
<reference evidence="3" key="1">
    <citation type="submission" date="2021-12" db="EMBL/GenBank/DDBJ databases">
        <title>Alicyclobacillaceae gen. nov., sp. nov., isolated from chalcocite enrichment system.</title>
        <authorList>
            <person name="Jiang Z."/>
        </authorList>
    </citation>
    <scope>NUCLEOTIDE SEQUENCE</scope>
    <source>
        <strain evidence="3">MYW30-H2</strain>
    </source>
</reference>
<dbReference type="InterPro" id="IPR027417">
    <property type="entry name" value="P-loop_NTPase"/>
</dbReference>
<dbReference type="InterPro" id="IPR050166">
    <property type="entry name" value="ABC_transporter_ATP-bind"/>
</dbReference>
<evidence type="ECO:0000313" key="4">
    <source>
        <dbReference type="Proteomes" id="UP000830167"/>
    </source>
</evidence>
<organism evidence="3 4">
    <name type="scientific">Fodinisporobacter ferrooxydans</name>
    <dbReference type="NCBI Taxonomy" id="2901836"/>
    <lineage>
        <taxon>Bacteria</taxon>
        <taxon>Bacillati</taxon>
        <taxon>Bacillota</taxon>
        <taxon>Bacilli</taxon>
        <taxon>Bacillales</taxon>
        <taxon>Alicyclobacillaceae</taxon>
        <taxon>Fodinisporobacter</taxon>
    </lineage>
</organism>
<sequence>MEDINLTIQKGEFAAIVGPSGCGKSTILRMIAGLETPDTGEVLAEQEIIQRPSPDRMMIFQEHALYPWLTVEENVGFGLELKSVSKSERKTRVESVLKKVGLDGFQSYYPSQLSGGMRQLGLAV</sequence>
<keyword evidence="3" id="KW-0067">ATP-binding</keyword>
<dbReference type="Pfam" id="PF00005">
    <property type="entry name" value="ABC_tran"/>
    <property type="match status" value="1"/>
</dbReference>
<dbReference type="Proteomes" id="UP000830167">
    <property type="component" value="Chromosome"/>
</dbReference>
<dbReference type="PANTHER" id="PTHR42788:SF13">
    <property type="entry name" value="ALIPHATIC SULFONATES IMPORT ATP-BINDING PROTEIN SSUB"/>
    <property type="match status" value="1"/>
</dbReference>
<dbReference type="EMBL" id="CP089291">
    <property type="protein sequence ID" value="UOF88613.1"/>
    <property type="molecule type" value="Genomic_DNA"/>
</dbReference>
<evidence type="ECO:0000256" key="1">
    <source>
        <dbReference type="ARBA" id="ARBA00022448"/>
    </source>
</evidence>
<proteinExistence type="predicted"/>
<keyword evidence="4" id="KW-1185">Reference proteome</keyword>
<dbReference type="RefSeq" id="WP_347435289.1">
    <property type="nucleotide sequence ID" value="NZ_CP089291.1"/>
</dbReference>
<evidence type="ECO:0000313" key="3">
    <source>
        <dbReference type="EMBL" id="UOF88613.1"/>
    </source>
</evidence>
<dbReference type="GO" id="GO:0005524">
    <property type="term" value="F:ATP binding"/>
    <property type="evidence" value="ECO:0007669"/>
    <property type="project" value="UniProtKB-KW"/>
</dbReference>
<name>A0ABY4CDW8_9BACL</name>
<gene>
    <name evidence="3" type="ORF">LSG31_11670</name>
</gene>
<dbReference type="SUPFAM" id="SSF52540">
    <property type="entry name" value="P-loop containing nucleoside triphosphate hydrolases"/>
    <property type="match status" value="1"/>
</dbReference>
<dbReference type="InterPro" id="IPR003439">
    <property type="entry name" value="ABC_transporter-like_ATP-bd"/>
</dbReference>
<dbReference type="Gene3D" id="3.40.50.300">
    <property type="entry name" value="P-loop containing nucleotide triphosphate hydrolases"/>
    <property type="match status" value="1"/>
</dbReference>
<evidence type="ECO:0000259" key="2">
    <source>
        <dbReference type="Pfam" id="PF00005"/>
    </source>
</evidence>
<protein>
    <submittedName>
        <fullName evidence="3">ATP-binding cassette domain-containing protein</fullName>
    </submittedName>
</protein>
<accession>A0ABY4CDW8</accession>
<keyword evidence="1" id="KW-0813">Transport</keyword>